<sequence length="145" mass="16318">MKPVVTVDFDNTLAFESVTNTGWICVGTGRLLPIPKIHDLVREKHKEGFDIHVVSFREEKDKQEMVSFCKQHNLPIKSFTCTSSKTKTPILLKLKSMLHIDDSLSVCVAAKMANINVLFVDFGQLKDNSQKELAETLDSIKVVID</sequence>
<protein>
    <submittedName>
        <fullName evidence="1">Uncharacterized protein</fullName>
    </submittedName>
</protein>
<dbReference type="InterPro" id="IPR023214">
    <property type="entry name" value="HAD_sf"/>
</dbReference>
<proteinExistence type="predicted"/>
<evidence type="ECO:0000313" key="1">
    <source>
        <dbReference type="EMBL" id="CAB5226260.1"/>
    </source>
</evidence>
<name>A0A6J7X5Z2_9CAUD</name>
<dbReference type="SUPFAM" id="SSF56784">
    <property type="entry name" value="HAD-like"/>
    <property type="match status" value="1"/>
</dbReference>
<gene>
    <name evidence="1" type="ORF">UFOVP760_39</name>
</gene>
<reference evidence="1" key="1">
    <citation type="submission" date="2020-05" db="EMBL/GenBank/DDBJ databases">
        <authorList>
            <person name="Chiriac C."/>
            <person name="Salcher M."/>
            <person name="Ghai R."/>
            <person name="Kavagutti S V."/>
        </authorList>
    </citation>
    <scope>NUCLEOTIDE SEQUENCE</scope>
</reference>
<accession>A0A6J7X5Z2</accession>
<dbReference type="InterPro" id="IPR036412">
    <property type="entry name" value="HAD-like_sf"/>
</dbReference>
<dbReference type="EMBL" id="LR798360">
    <property type="protein sequence ID" value="CAB5226260.1"/>
    <property type="molecule type" value="Genomic_DNA"/>
</dbReference>
<organism evidence="1">
    <name type="scientific">uncultured Caudovirales phage</name>
    <dbReference type="NCBI Taxonomy" id="2100421"/>
    <lineage>
        <taxon>Viruses</taxon>
        <taxon>Duplodnaviria</taxon>
        <taxon>Heunggongvirae</taxon>
        <taxon>Uroviricota</taxon>
        <taxon>Caudoviricetes</taxon>
        <taxon>Peduoviridae</taxon>
        <taxon>Maltschvirus</taxon>
        <taxon>Maltschvirus maltsch</taxon>
    </lineage>
</organism>
<dbReference type="Gene3D" id="3.40.50.1000">
    <property type="entry name" value="HAD superfamily/HAD-like"/>
    <property type="match status" value="1"/>
</dbReference>